<dbReference type="Proteomes" id="UP000182259">
    <property type="component" value="Chromosome I"/>
</dbReference>
<accession>A0A1L0BGA7</accession>
<gene>
    <name evidence="1" type="ORF">SAMEA4029009_CIC11G00000004658</name>
</gene>
<dbReference type="Gene3D" id="3.90.180.10">
    <property type="entry name" value="Medium-chain alcohol dehydrogenases, catalytic domain"/>
    <property type="match status" value="1"/>
</dbReference>
<dbReference type="EMBL" id="LT635764">
    <property type="protein sequence ID" value="SGZ49295.1"/>
    <property type="molecule type" value="Genomic_DNA"/>
</dbReference>
<proteinExistence type="predicted"/>
<dbReference type="InterPro" id="IPR011032">
    <property type="entry name" value="GroES-like_sf"/>
</dbReference>
<name>A0A1L0BGA7_9ASCO</name>
<protein>
    <submittedName>
        <fullName evidence="1">CIC11C00000004658</fullName>
    </submittedName>
</protein>
<evidence type="ECO:0000313" key="2">
    <source>
        <dbReference type="Proteomes" id="UP000182259"/>
    </source>
</evidence>
<reference evidence="1 2" key="1">
    <citation type="submission" date="2016-10" db="EMBL/GenBank/DDBJ databases">
        <authorList>
            <person name="de Groot N.N."/>
        </authorList>
    </citation>
    <scope>NUCLEOTIDE SEQUENCE [LARGE SCALE GENOMIC DNA]</scope>
    <source>
        <strain evidence="1 2">PYCC 4715</strain>
    </source>
</reference>
<dbReference type="AlphaFoldDB" id="A0A1L0BGA7"/>
<sequence length="468" mass="53004">MFTLTVSENPVNDLHTHTLYLTTSAVNLLPIRRRLINKKLKELVILPGELASSTLSLVLRIKHVALNFTRDFHTNLVPGSRIIGKIPTGDKRLGFGRNDKLMVFPYLTCWIQGVLDPCENCIAVMAKDISTYKSHLRNPCTANWKYGKTLDGGLKDYIKVPLPQHSLIRIPNGVSLHDCCFLYDIAVPFYSYCRDVLCSLLEKTPDCRILVILGDSTREANDCLLVIHHLRLDHLLITFTDMKKLNEIPGLLSTYANKFHHVLVFAAGQGPVTAALALGLATGLESTKARHTIALFGDHVGRIYSEPPDRTVHRVNLSYKDKFLMEELLQALADLNSIKDDDTHPTITYMQSLDSEDTVTNHSTLSEQLDSNELYMEWSTSLAKKKKLRFKGEAEVVTTTSPSRGHISWLHCDRDFRLCLDDHCDHDTLKRCHSTNVINKLLQDRCTLQRVFYTNRPASHVKINAFIF</sequence>
<evidence type="ECO:0000313" key="1">
    <source>
        <dbReference type="EMBL" id="SGZ49295.1"/>
    </source>
</evidence>
<dbReference type="SUPFAM" id="SSF50129">
    <property type="entry name" value="GroES-like"/>
    <property type="match status" value="1"/>
</dbReference>
<organism evidence="1 2">
    <name type="scientific">Sungouiella intermedia</name>
    <dbReference type="NCBI Taxonomy" id="45354"/>
    <lineage>
        <taxon>Eukaryota</taxon>
        <taxon>Fungi</taxon>
        <taxon>Dikarya</taxon>
        <taxon>Ascomycota</taxon>
        <taxon>Saccharomycotina</taxon>
        <taxon>Pichiomycetes</taxon>
        <taxon>Metschnikowiaceae</taxon>
        <taxon>Sungouiella</taxon>
    </lineage>
</organism>